<dbReference type="Proteomes" id="UP000248749">
    <property type="component" value="Unassembled WGS sequence"/>
</dbReference>
<keyword evidence="2" id="KW-0347">Helicase</keyword>
<comment type="caution">
    <text evidence="2">The sequence shown here is derived from an EMBL/GenBank/DDBJ whole genome shotgun (WGS) entry which is preliminary data.</text>
</comment>
<organism evidence="2 3">
    <name type="scientific">Micromonospora deserti</name>
    <dbReference type="NCBI Taxonomy" id="2070366"/>
    <lineage>
        <taxon>Bacteria</taxon>
        <taxon>Bacillati</taxon>
        <taxon>Actinomycetota</taxon>
        <taxon>Actinomycetes</taxon>
        <taxon>Micromonosporales</taxon>
        <taxon>Micromonosporaceae</taxon>
        <taxon>Micromonospora</taxon>
    </lineage>
</organism>
<keyword evidence="2" id="KW-0547">Nucleotide-binding</keyword>
<protein>
    <submittedName>
        <fullName evidence="2">ATP-dependent helicase</fullName>
    </submittedName>
</protein>
<dbReference type="GO" id="GO:0004386">
    <property type="term" value="F:helicase activity"/>
    <property type="evidence" value="ECO:0007669"/>
    <property type="project" value="UniProtKB-KW"/>
</dbReference>
<gene>
    <name evidence="2" type="ORF">C1I99_31855</name>
</gene>
<sequence length="151" mass="17621">SIQDPRERPSDKQQQADEKHRRFADPESDFMAYLNLWNYLREKQHELSSSAFRRLCKAEFLNYLRVREWQDIYSQLRQALGVQPNSRPAEPQQVHTSLLVGLLSHVGVKDVMEKRGADGRRPIQEYIGARNARFAIFPGSALAKKQPQWVM</sequence>
<keyword evidence="2" id="KW-0378">Hydrolase</keyword>
<accession>A0A2W2B2A3</accession>
<dbReference type="EMBL" id="POUB01000566">
    <property type="protein sequence ID" value="PZF81551.1"/>
    <property type="molecule type" value="Genomic_DNA"/>
</dbReference>
<keyword evidence="3" id="KW-1185">Reference proteome</keyword>
<feature type="non-terminal residue" evidence="2">
    <location>
        <position position="1"/>
    </location>
</feature>
<feature type="region of interest" description="Disordered" evidence="1">
    <location>
        <begin position="1"/>
        <end position="22"/>
    </location>
</feature>
<feature type="non-terminal residue" evidence="2">
    <location>
        <position position="151"/>
    </location>
</feature>
<dbReference type="AlphaFoldDB" id="A0A2W2B2A3"/>
<evidence type="ECO:0000313" key="3">
    <source>
        <dbReference type="Proteomes" id="UP000248749"/>
    </source>
</evidence>
<reference evidence="2 3" key="1">
    <citation type="submission" date="2018-01" db="EMBL/GenBank/DDBJ databases">
        <title>Draft genome sequence of Salinispora sp. 13K206.</title>
        <authorList>
            <person name="Sahin N."/>
            <person name="Saygin H."/>
            <person name="Ay H."/>
        </authorList>
    </citation>
    <scope>NUCLEOTIDE SEQUENCE [LARGE SCALE GENOMIC DNA]</scope>
    <source>
        <strain evidence="2 3">13K206</strain>
    </source>
</reference>
<proteinExistence type="predicted"/>
<name>A0A2W2B2A3_9ACTN</name>
<evidence type="ECO:0000313" key="2">
    <source>
        <dbReference type="EMBL" id="PZF81551.1"/>
    </source>
</evidence>
<evidence type="ECO:0000256" key="1">
    <source>
        <dbReference type="SAM" id="MobiDB-lite"/>
    </source>
</evidence>
<keyword evidence="2" id="KW-0067">ATP-binding</keyword>